<keyword evidence="2" id="KW-1185">Reference proteome</keyword>
<reference evidence="2" key="1">
    <citation type="submission" date="2017-09" db="EMBL/GenBank/DDBJ databases">
        <authorList>
            <person name="Varghese N."/>
            <person name="Submissions S."/>
        </authorList>
    </citation>
    <scope>NUCLEOTIDE SEQUENCE [LARGE SCALE GENOMIC DNA]</scope>
    <source>
        <strain evidence="2">C7</strain>
    </source>
</reference>
<gene>
    <name evidence="1" type="ORF">SAMN06273572_1111</name>
</gene>
<dbReference type="RefSeq" id="WP_097931910.1">
    <property type="nucleotide sequence ID" value="NZ_OCTN01000011.1"/>
</dbReference>
<dbReference type="InterPro" id="IPR011047">
    <property type="entry name" value="Quinoprotein_ADH-like_sf"/>
</dbReference>
<dbReference type="AlphaFoldDB" id="A0A2C9CVX2"/>
<dbReference type="Proteomes" id="UP000220034">
    <property type="component" value="Unassembled WGS sequence"/>
</dbReference>
<name>A0A2C9CVX2_9RHOB</name>
<organism evidence="1 2">
    <name type="scientific">Pontivivens marinum</name>
    <dbReference type="NCBI Taxonomy" id="1690039"/>
    <lineage>
        <taxon>Bacteria</taxon>
        <taxon>Pseudomonadati</taxon>
        <taxon>Pseudomonadota</taxon>
        <taxon>Alphaproteobacteria</taxon>
        <taxon>Rhodobacterales</taxon>
        <taxon>Paracoccaceae</taxon>
        <taxon>Pontivivens</taxon>
    </lineage>
</organism>
<dbReference type="SUPFAM" id="SSF50998">
    <property type="entry name" value="Quinoprotein alcohol dehydrogenase-like"/>
    <property type="match status" value="1"/>
</dbReference>
<proteinExistence type="predicted"/>
<evidence type="ECO:0000313" key="2">
    <source>
        <dbReference type="Proteomes" id="UP000220034"/>
    </source>
</evidence>
<accession>A0A2C9CVX2</accession>
<evidence type="ECO:0000313" key="1">
    <source>
        <dbReference type="EMBL" id="SOH95422.1"/>
    </source>
</evidence>
<protein>
    <submittedName>
        <fullName evidence="1">Uncharacterized protein</fullName>
    </submittedName>
</protein>
<sequence>MGGSMLTGVTLASCAVDAQDRYLAALSGVAFLETASGLQIITASAGENALTRFEYNDGLLEIETFRLSAHAGLHDLVTTDTGLSALARWDNAVTIDANSFTANGAANLVALSNTASAARSTAGLVLDTLKIADDDATPLGDITALASLSDGRVIAGSAFDTGVALLDAAGTVTDVALAEDGFWHNGVSAIETVTMDGKEFAIVAASGSSSLSVFEVLEDELVLTDHEWDNMMTRFSGVSELATAQINGMTVVAAGGSDAGLSLFELTQDGDLVHLYDILDTDQSTLADISGLDLIAQDDRLLLVASSEKESGFTVFELEFEFEEPAPLFLDPQVQIIHFEQTPRLSGHQPSPAPQEPEATESWIDLHLIEDLLIF</sequence>
<dbReference type="EMBL" id="OCTN01000011">
    <property type="protein sequence ID" value="SOH95422.1"/>
    <property type="molecule type" value="Genomic_DNA"/>
</dbReference>
<dbReference type="OrthoDB" id="9342475at2"/>